<sequence length="147" mass="16846">SMPSRRYLKWCVDLRLKWAIAAGSKSRLEWAKSSIALPDMSRISPIVRVSIPNVIICTLSSVQCSLRQLVNHSIYAVNPSRNSLADPRVLIKIIRPNLHNFVTHLPKFRKVIHLTSNSCPPNQSVKYIMTFVKRGHEWQPKYADQTL</sequence>
<evidence type="ECO:0000313" key="2">
    <source>
        <dbReference type="Proteomes" id="UP000053958"/>
    </source>
</evidence>
<keyword evidence="2" id="KW-1185">Reference proteome</keyword>
<feature type="non-terminal residue" evidence="1">
    <location>
        <position position="1"/>
    </location>
</feature>
<reference evidence="1 2" key="1">
    <citation type="submission" date="2015-04" db="EMBL/GenBank/DDBJ databases">
        <authorList>
            <person name="Heijne W.H."/>
            <person name="Fedorova N.D."/>
            <person name="Nierman W.C."/>
            <person name="Vollebregt A.W."/>
            <person name="Zhao Z."/>
            <person name="Wu L."/>
            <person name="Kumar M."/>
            <person name="Stam H."/>
            <person name="van den Berg M.A."/>
            <person name="Pel H.J."/>
        </authorList>
    </citation>
    <scope>NUCLEOTIDE SEQUENCE [LARGE SCALE GENOMIC DNA]</scope>
    <source>
        <strain evidence="1 2">CBS 393.64</strain>
    </source>
</reference>
<dbReference type="RefSeq" id="XP_013325931.1">
    <property type="nucleotide sequence ID" value="XM_013470477.1"/>
</dbReference>
<proteinExistence type="predicted"/>
<dbReference type="AlphaFoldDB" id="A0A0F4YM62"/>
<dbReference type="EMBL" id="LASV01000359">
    <property type="protein sequence ID" value="KKA19319.1"/>
    <property type="molecule type" value="Genomic_DNA"/>
</dbReference>
<gene>
    <name evidence="1" type="ORF">T310_6706</name>
</gene>
<evidence type="ECO:0000313" key="1">
    <source>
        <dbReference type="EMBL" id="KKA19319.1"/>
    </source>
</evidence>
<accession>A0A0F4YM62</accession>
<dbReference type="GeneID" id="25318999"/>
<organism evidence="1 2">
    <name type="scientific">Rasamsonia emersonii (strain ATCC 16479 / CBS 393.64 / IMI 116815)</name>
    <dbReference type="NCBI Taxonomy" id="1408163"/>
    <lineage>
        <taxon>Eukaryota</taxon>
        <taxon>Fungi</taxon>
        <taxon>Dikarya</taxon>
        <taxon>Ascomycota</taxon>
        <taxon>Pezizomycotina</taxon>
        <taxon>Eurotiomycetes</taxon>
        <taxon>Eurotiomycetidae</taxon>
        <taxon>Eurotiales</taxon>
        <taxon>Trichocomaceae</taxon>
        <taxon>Rasamsonia</taxon>
    </lineage>
</organism>
<dbReference type="Proteomes" id="UP000053958">
    <property type="component" value="Unassembled WGS sequence"/>
</dbReference>
<protein>
    <submittedName>
        <fullName evidence="1">Uncharacterized protein</fullName>
    </submittedName>
</protein>
<comment type="caution">
    <text evidence="1">The sequence shown here is derived from an EMBL/GenBank/DDBJ whole genome shotgun (WGS) entry which is preliminary data.</text>
</comment>
<name>A0A0F4YM62_RASE3</name>